<name>A0A2U2DYJ5_9HYPH</name>
<comment type="caution">
    <text evidence="4">The sequence shown here is derived from an EMBL/GenBank/DDBJ whole genome shotgun (WGS) entry which is preliminary data.</text>
</comment>
<evidence type="ECO:0000256" key="3">
    <source>
        <dbReference type="SAM" id="Phobius"/>
    </source>
</evidence>
<reference evidence="4 5" key="1">
    <citation type="submission" date="2018-05" db="EMBL/GenBank/DDBJ databases">
        <title>The draft genome of strain NS-104.</title>
        <authorList>
            <person name="Hang P."/>
            <person name="Jiang J."/>
        </authorList>
    </citation>
    <scope>NUCLEOTIDE SEQUENCE [LARGE SCALE GENOMIC DNA]</scope>
    <source>
        <strain evidence="4 5">NS-104</strain>
    </source>
</reference>
<evidence type="ECO:0000313" key="5">
    <source>
        <dbReference type="Proteomes" id="UP000245252"/>
    </source>
</evidence>
<feature type="transmembrane region" description="Helical" evidence="3">
    <location>
        <begin position="805"/>
        <end position="825"/>
    </location>
</feature>
<keyword evidence="3" id="KW-0812">Transmembrane</keyword>
<dbReference type="PANTHER" id="PTHR38434">
    <property type="entry name" value="BLL2549 PROTEIN"/>
    <property type="match status" value="1"/>
</dbReference>
<dbReference type="InterPro" id="IPR014600">
    <property type="entry name" value="UCP035905_mem"/>
</dbReference>
<evidence type="ECO:0000313" key="4">
    <source>
        <dbReference type="EMBL" id="PWE58262.1"/>
    </source>
</evidence>
<dbReference type="Pfam" id="PF10101">
    <property type="entry name" value="DUF2339"/>
    <property type="match status" value="1"/>
</dbReference>
<feature type="region of interest" description="Disordered" evidence="2">
    <location>
        <begin position="74"/>
        <end position="97"/>
    </location>
</feature>
<feature type="transmembrane region" description="Helical" evidence="3">
    <location>
        <begin position="379"/>
        <end position="399"/>
    </location>
</feature>
<organism evidence="4 5">
    <name type="scientific">Metarhizobium album</name>
    <dbReference type="NCBI Taxonomy" id="2182425"/>
    <lineage>
        <taxon>Bacteria</taxon>
        <taxon>Pseudomonadati</taxon>
        <taxon>Pseudomonadota</taxon>
        <taxon>Alphaproteobacteria</taxon>
        <taxon>Hyphomicrobiales</taxon>
        <taxon>Rhizobiaceae</taxon>
        <taxon>Metarhizobium</taxon>
    </lineage>
</organism>
<feature type="transmembrane region" description="Helical" evidence="3">
    <location>
        <begin position="260"/>
        <end position="278"/>
    </location>
</feature>
<feature type="transmembrane region" description="Helical" evidence="3">
    <location>
        <begin position="405"/>
        <end position="423"/>
    </location>
</feature>
<dbReference type="PIRSF" id="PIRSF035905">
    <property type="entry name" value="UCP035905_mp"/>
    <property type="match status" value="1"/>
</dbReference>
<feature type="transmembrane region" description="Helical" evidence="3">
    <location>
        <begin position="217"/>
        <end position="240"/>
    </location>
</feature>
<feature type="transmembrane region" description="Helical" evidence="3">
    <location>
        <begin position="310"/>
        <end position="328"/>
    </location>
</feature>
<gene>
    <name evidence="4" type="ORF">DEM27_03580</name>
</gene>
<keyword evidence="3" id="KW-1133">Transmembrane helix</keyword>
<feature type="transmembrane region" description="Helical" evidence="3">
    <location>
        <begin position="713"/>
        <end position="731"/>
    </location>
</feature>
<dbReference type="OrthoDB" id="5422830at2"/>
<feature type="transmembrane region" description="Helical" evidence="3">
    <location>
        <begin position="185"/>
        <end position="205"/>
    </location>
</feature>
<feature type="transmembrane region" description="Helical" evidence="3">
    <location>
        <begin position="586"/>
        <end position="603"/>
    </location>
</feature>
<feature type="transmembrane region" description="Helical" evidence="3">
    <location>
        <begin position="643"/>
        <end position="663"/>
    </location>
</feature>
<dbReference type="EMBL" id="QFBC01000001">
    <property type="protein sequence ID" value="PWE58262.1"/>
    <property type="molecule type" value="Genomic_DNA"/>
</dbReference>
<keyword evidence="5" id="KW-1185">Reference proteome</keyword>
<feature type="transmembrane region" description="Helical" evidence="3">
    <location>
        <begin position="285"/>
        <end position="304"/>
    </location>
</feature>
<evidence type="ECO:0000256" key="1">
    <source>
        <dbReference type="SAM" id="Coils"/>
    </source>
</evidence>
<feature type="transmembrane region" description="Helical" evidence="3">
    <location>
        <begin position="506"/>
        <end position="527"/>
    </location>
</feature>
<feature type="transmembrane region" description="Helical" evidence="3">
    <location>
        <begin position="870"/>
        <end position="889"/>
    </location>
</feature>
<accession>A0A2U2DYJ5</accession>
<feature type="transmembrane region" description="Helical" evidence="3">
    <location>
        <begin position="845"/>
        <end position="863"/>
    </location>
</feature>
<dbReference type="PANTHER" id="PTHR38434:SF1">
    <property type="entry name" value="BLL2549 PROTEIN"/>
    <property type="match status" value="1"/>
</dbReference>
<feature type="transmembrane region" description="Helical" evidence="3">
    <location>
        <begin position="743"/>
        <end position="761"/>
    </location>
</feature>
<feature type="transmembrane region" description="Helical" evidence="3">
    <location>
        <begin position="430"/>
        <end position="452"/>
    </location>
</feature>
<feature type="transmembrane region" description="Helical" evidence="3">
    <location>
        <begin position="610"/>
        <end position="628"/>
    </location>
</feature>
<dbReference type="InterPro" id="IPR019286">
    <property type="entry name" value="DUF2339_TM"/>
</dbReference>
<keyword evidence="3" id="KW-0472">Membrane</keyword>
<feature type="transmembrane region" description="Helical" evidence="3">
    <location>
        <begin position="675"/>
        <end position="693"/>
    </location>
</feature>
<feature type="transmembrane region" description="Helical" evidence="3">
    <location>
        <begin position="562"/>
        <end position="580"/>
    </location>
</feature>
<keyword evidence="1" id="KW-0175">Coiled coil</keyword>
<dbReference type="RefSeq" id="WP_109456780.1">
    <property type="nucleotide sequence ID" value="NZ_QFBC01000001.1"/>
</dbReference>
<feature type="transmembrane region" description="Helical" evidence="3">
    <location>
        <begin position="119"/>
        <end position="136"/>
    </location>
</feature>
<feature type="transmembrane region" description="Helical" evidence="3">
    <location>
        <begin position="901"/>
        <end position="921"/>
    </location>
</feature>
<protein>
    <submittedName>
        <fullName evidence="4">DUF2339 domain-containing protein</fullName>
    </submittedName>
</protein>
<feature type="transmembrane region" description="Helical" evidence="3">
    <location>
        <begin position="773"/>
        <end position="793"/>
    </location>
</feature>
<dbReference type="Proteomes" id="UP000245252">
    <property type="component" value="Unassembled WGS sequence"/>
</dbReference>
<feature type="transmembrane region" description="Helical" evidence="3">
    <location>
        <begin position="533"/>
        <end position="550"/>
    </location>
</feature>
<feature type="transmembrane region" description="Helical" evidence="3">
    <location>
        <begin position="472"/>
        <end position="494"/>
    </location>
</feature>
<dbReference type="AlphaFoldDB" id="A0A2U2DYJ5"/>
<feature type="compositionally biased region" description="Low complexity" evidence="2">
    <location>
        <begin position="74"/>
        <end position="94"/>
    </location>
</feature>
<feature type="transmembrane region" description="Helical" evidence="3">
    <location>
        <begin position="148"/>
        <end position="165"/>
    </location>
</feature>
<evidence type="ECO:0000256" key="2">
    <source>
        <dbReference type="SAM" id="MobiDB-lite"/>
    </source>
</evidence>
<sequence length="937" mass="98869">MFEILLILVFIIGFATQRGNDRRLRQMERELNRLSAQLAEMQLAAPAAVETAAEAASLATNEVETADVQEQVGTATEPVTPEAPEPTETIPPAEDVSPQIAARELPSRESLESWLGARWAVWVGGLALAFGGIFLIKYSIESGLLSPAVRLVMAAVFGLALFGAGEVVRRRALPFEKDAFRNAMIPGVLTAAGAVTLFGVVYAAYAIYSFIGPAPAFFMLALVGFATLGLSLLHGQALAGVGLLGSMLTPALIAADAPDIRALFAFLSISWLATAAAARFRRWTIVPSLANAGMAIWALAYIVKAPVIDPVPATLALLVMLAGTLFLWPGRSFGETAATAEPIDTDAAEPVAGAAPAAPTASHGWQPGPWERLFARPPAALTVTASLAAMLPPLAMIAVPTPATMDPAFAFAALIATVAAFGAGRLYAALAAIFAALGAIAGMMLLAVTSFYPEVIGLDVEPGATAAGIGYGTEIVLCLGLGALFVLFGFAFLYRHGRGEPQFSTLWCALAVVVPLIGGGISLLNFGNLGRDWTHGLYGIGLGLAYLAAAEWLSRRGEGRTASLNWLIAGAFAIFVFALHCLVHDVQAIVGTAIIGFAFVLATRIRPWAMLPWAMAAACVLVLAQIAADPTIVGVDNLGTQPIFNALAVGYGIPALLAAIAAFELRAWPDLRVRNLLQALASLMAFLTVAVLVRHAMNGGVLQGDVPTLSEQSIYTLLTIGASAVLMTLDFRSPSSVFRYGSMLAGVFSMLSILGAHLLTLNPYFTGENTGRLPLLNLLLIGYLLPGIAYAGLAYYARNRRPMPYVTALAVAGAVLGFVWATLSVRRFWQGENLQDWKGFLQSETYSYSVVWLLIGVILLGLGSRFDAKSLRVASAVLVFLTVVKVFLIDMSNLDGVLRPISFIGLGIVLIGIGLFYQRILTSKGSGKPQREVAAEG</sequence>
<feature type="coiled-coil region" evidence="1">
    <location>
        <begin position="17"/>
        <end position="44"/>
    </location>
</feature>
<proteinExistence type="predicted"/>